<dbReference type="Gene3D" id="2.180.10.10">
    <property type="entry name" value="RHS repeat-associated core"/>
    <property type="match status" value="1"/>
</dbReference>
<sequence length="374" mass="44859">MNFNKLFLIILGVIPLITKAQFLSLFADAKDYKEKVKTIQTELLKIDSSVNKNLYKFTHHYDKEGYLLERVFYDESKNTYTIHHYTHNKKARSVRDEEYSENELKEITISFYNKKDLITKVIYYDDMKNLKKRTENEYHSYGKFKSVFEYNASGKLYRKEVYQYDKKGNLTEDAIFEDGKKKIIESNIYQYNREGNILVQKQYLNTLQYYTTYVFTYDAKGKVIRCDSTSESFKNYTLYSYPNTGETLEQFFNEKGELLQSIHTIKDTEGRILKKTKEDFMTTNAFCTEEVYDDSHNTYTYKQYKNDTLIYSYTKQYNDKNKLVQYIYTNRNNKTSIENHTYSYDIIGNLVEEVVTDENNRLLYIEKTNITYYE</sequence>
<evidence type="ECO:0000313" key="2">
    <source>
        <dbReference type="Proteomes" id="UP000197007"/>
    </source>
</evidence>
<dbReference type="RefSeq" id="WP_088594320.1">
    <property type="nucleotide sequence ID" value="NZ_CP022022.1"/>
</dbReference>
<dbReference type="EMBL" id="CP022022">
    <property type="protein sequence ID" value="ASF43306.1"/>
    <property type="molecule type" value="Genomic_DNA"/>
</dbReference>
<dbReference type="Proteomes" id="UP000197007">
    <property type="component" value="Chromosome"/>
</dbReference>
<protein>
    <recommendedName>
        <fullName evidence="3">Sugar-binding protein</fullName>
    </recommendedName>
</protein>
<proteinExistence type="predicted"/>
<organism evidence="1 2">
    <name type="scientific">Capnocytophaga endodontalis</name>
    <dbReference type="NCBI Taxonomy" id="2708117"/>
    <lineage>
        <taxon>Bacteria</taxon>
        <taxon>Pseudomonadati</taxon>
        <taxon>Bacteroidota</taxon>
        <taxon>Flavobacteriia</taxon>
        <taxon>Flavobacteriales</taxon>
        <taxon>Flavobacteriaceae</taxon>
        <taxon>Capnocytophaga</taxon>
    </lineage>
</organism>
<keyword evidence="2" id="KW-1185">Reference proteome</keyword>
<gene>
    <name evidence="1" type="ORF">CBG49_09575</name>
</gene>
<name>A0A1Z4BPS8_9FLAO</name>
<evidence type="ECO:0000313" key="1">
    <source>
        <dbReference type="EMBL" id="ASF43306.1"/>
    </source>
</evidence>
<evidence type="ECO:0008006" key="3">
    <source>
        <dbReference type="Google" id="ProtNLM"/>
    </source>
</evidence>
<reference evidence="2" key="1">
    <citation type="submission" date="2017-06" db="EMBL/GenBank/DDBJ databases">
        <title>Complete genome sequence of Capnocytophaga sp. KCOM 1579 (=ChDC OS43) isolated from a human refractory periapical abscess lesion.</title>
        <authorList>
            <person name="Kook J.-K."/>
            <person name="Park S.-N."/>
            <person name="Lim Y.K."/>
            <person name="Roh H."/>
        </authorList>
    </citation>
    <scope>NUCLEOTIDE SEQUENCE [LARGE SCALE GENOMIC DNA]</scope>
    <source>
        <strain evidence="2">ChDC OS43</strain>
    </source>
</reference>
<accession>A0A1Z4BPS8</accession>
<dbReference type="AlphaFoldDB" id="A0A1Z4BPS8"/>
<dbReference type="KEGG" id="capn:CBG49_09575"/>